<accession>A0AB34TB36</accession>
<organism evidence="1 2">
    <name type="scientific">Bifidobacterium animalis subsp. animalis MCC 0483</name>
    <dbReference type="NCBI Taxonomy" id="1365955"/>
    <lineage>
        <taxon>Bacteria</taxon>
        <taxon>Bacillati</taxon>
        <taxon>Actinomycetota</taxon>
        <taxon>Actinomycetes</taxon>
        <taxon>Bifidobacteriales</taxon>
        <taxon>Bifidobacteriaceae</taxon>
        <taxon>Bifidobacterium</taxon>
    </lineage>
</organism>
<protein>
    <submittedName>
        <fullName evidence="1">Uncharacterized protein</fullName>
    </submittedName>
</protein>
<sequence length="408" mass="45134">MPSWNAYLCDTMTGRINAPIDLPSFSWSIDVSDSSLATTRDKGVGQHETSGLTLPWEAIPGSTYEQKRRNIAPMRRSIVVFRTGNDPAQRSSLGTPIIFGAIGVRKDTADDTSFSLMSPMSILASRYAVREGQYGTGPNHTSPNSIRFDNLTYRAIASEIGYLCTDLKPGGTLPIDWQYRGEKGTHSREYDAWDIQNNSAADILTKLTNVMNGPDMQFRPYLTADGRYVRWRFVAGDDETIYLGLDRMHELSYHPYGATIENITVDHLGPVQRVYTSGAGTDKAQITHLSQDLRLSQSADPYPLTEMTYSDSDTDNPGVLISHADATLAANKSPLMQISGDVHANDTDQAATPLLPLGSYWPGEPFQIVIQGHRALPDGIYHTRLLQMSGDETDKVSMIFDVMRDPDM</sequence>
<comment type="caution">
    <text evidence="1">The sequence shown here is derived from an EMBL/GenBank/DDBJ whole genome shotgun (WGS) entry which is preliminary data.</text>
</comment>
<reference evidence="1 2" key="1">
    <citation type="journal article" date="2015" name="Int J Genomics">
        <title>Comparative Genomics Revealed Genetic Diversity and Species/Strain-Level Differences in Carbohydrate Metabolism of Three Probiotic Bifidobacterial Species.</title>
        <authorList>
            <person name="Odamaki T."/>
            <person name="Horigome A."/>
            <person name="Sugahara H."/>
            <person name="Hashikura N."/>
            <person name="Minami J."/>
            <person name="Xiao J.Z."/>
            <person name="Abe F."/>
        </authorList>
    </citation>
    <scope>NUCLEOTIDE SEQUENCE [LARGE SCALE GENOMIC DNA]</scope>
    <source>
        <strain evidence="1 2">MCC 0483</strain>
    </source>
</reference>
<dbReference type="Proteomes" id="UP000037239">
    <property type="component" value="Unassembled WGS sequence"/>
</dbReference>
<evidence type="ECO:0000313" key="2">
    <source>
        <dbReference type="Proteomes" id="UP000037239"/>
    </source>
</evidence>
<proteinExistence type="predicted"/>
<dbReference type="AlphaFoldDB" id="A0AB34TB36"/>
<name>A0AB34TB36_9BIFI</name>
<evidence type="ECO:0000313" key="1">
    <source>
        <dbReference type="EMBL" id="KOA51642.1"/>
    </source>
</evidence>
<dbReference type="EMBL" id="AWFK01000003">
    <property type="protein sequence ID" value="KOA51642.1"/>
    <property type="molecule type" value="Genomic_DNA"/>
</dbReference>
<gene>
    <name evidence="1" type="ORF">BAAM0483_01335</name>
</gene>